<keyword evidence="2" id="KW-0732">Signal</keyword>
<comment type="caution">
    <text evidence="3">The sequence shown here is derived from an EMBL/GenBank/DDBJ whole genome shotgun (WGS) entry which is preliminary data.</text>
</comment>
<dbReference type="Proteomes" id="UP000028837">
    <property type="component" value="Unassembled WGS sequence"/>
</dbReference>
<evidence type="ECO:0000313" key="3">
    <source>
        <dbReference type="EMBL" id="KFG39188.1"/>
    </source>
</evidence>
<evidence type="ECO:0000256" key="2">
    <source>
        <dbReference type="SAM" id="SignalP"/>
    </source>
</evidence>
<name>A0A086K470_TOXGO</name>
<organism evidence="3 4">
    <name type="scientific">Toxoplasma gondii GAB2-2007-GAL-DOM2</name>
    <dbReference type="NCBI Taxonomy" id="1130820"/>
    <lineage>
        <taxon>Eukaryota</taxon>
        <taxon>Sar</taxon>
        <taxon>Alveolata</taxon>
        <taxon>Apicomplexa</taxon>
        <taxon>Conoidasida</taxon>
        <taxon>Coccidia</taxon>
        <taxon>Eucoccidiorida</taxon>
        <taxon>Eimeriorina</taxon>
        <taxon>Sarcocystidae</taxon>
        <taxon>Toxoplasma</taxon>
    </lineage>
</organism>
<dbReference type="OrthoDB" id="331719at2759"/>
<feature type="region of interest" description="Disordered" evidence="1">
    <location>
        <begin position="310"/>
        <end position="333"/>
    </location>
</feature>
<gene>
    <name evidence="3" type="ORF">TGDOM2_268970</name>
</gene>
<dbReference type="EMBL" id="AHZU02000870">
    <property type="protein sequence ID" value="KFG39188.1"/>
    <property type="molecule type" value="Genomic_DNA"/>
</dbReference>
<evidence type="ECO:0008006" key="5">
    <source>
        <dbReference type="Google" id="ProtNLM"/>
    </source>
</evidence>
<feature type="chain" id="PRO_5001808914" description="Transmembrane protein" evidence="2">
    <location>
        <begin position="24"/>
        <end position="333"/>
    </location>
</feature>
<evidence type="ECO:0000256" key="1">
    <source>
        <dbReference type="SAM" id="MobiDB-lite"/>
    </source>
</evidence>
<reference evidence="3 4" key="1">
    <citation type="submission" date="2014-02" db="EMBL/GenBank/DDBJ databases">
        <authorList>
            <person name="Sibley D."/>
            <person name="Venepally P."/>
            <person name="Karamycheva S."/>
            <person name="Hadjithomas M."/>
            <person name="Khan A."/>
            <person name="Brunk B."/>
            <person name="Roos D."/>
            <person name="Caler E."/>
            <person name="Lorenzi H."/>
        </authorList>
    </citation>
    <scope>NUCLEOTIDE SEQUENCE [LARGE SCALE GENOMIC DNA]</scope>
    <source>
        <strain evidence="3 4">GAB2-2007-GAL-DOM2</strain>
    </source>
</reference>
<protein>
    <recommendedName>
        <fullName evidence="5">Transmembrane protein</fullName>
    </recommendedName>
</protein>
<dbReference type="VEuPathDB" id="ToxoDB:TGDOM2_268970"/>
<dbReference type="AlphaFoldDB" id="A0A086K470"/>
<feature type="signal peptide" evidence="2">
    <location>
        <begin position="1"/>
        <end position="23"/>
    </location>
</feature>
<evidence type="ECO:0000313" key="4">
    <source>
        <dbReference type="Proteomes" id="UP000028837"/>
    </source>
</evidence>
<sequence>MRLLSLGTKIGLVCHFVVTATHGGVEEQPKRVSTDAQKKQSAMVTGNEEFGVHLDEAVMQHPLRELPGAEEALLLQVDELARTGEGRAALADEKLARAIASKAMAIGFLETVSAGLRLELPKLPPVCADTVTRIADIVSYLQTREQLFRVKRWSEKAFHGLRVFGKAVGSITPVAAAAKALGLTADKLHPSADRATLERLFVALEREVSVPLARFGAIIEMEMQNGPSETVKHYSEVLEKLKRVSLALDACMAFTLLQIYRTGKSRRIPEMVLRKDETAAFQTVSHPEAENTEKEKRRVEEIAKNPKVAGAAAKAVGAGGEYKSSASDDDTKQ</sequence>
<proteinExistence type="predicted"/>
<accession>A0A086K470</accession>